<dbReference type="AlphaFoldDB" id="A0A0S2FFY0"/>
<organism evidence="6 7">
    <name type="scientific">Lysobacter antibioticus</name>
    <dbReference type="NCBI Taxonomy" id="84531"/>
    <lineage>
        <taxon>Bacteria</taxon>
        <taxon>Pseudomonadati</taxon>
        <taxon>Pseudomonadota</taxon>
        <taxon>Gammaproteobacteria</taxon>
        <taxon>Lysobacterales</taxon>
        <taxon>Lysobacteraceae</taxon>
        <taxon>Lysobacter</taxon>
    </lineage>
</organism>
<dbReference type="SUPFAM" id="SSF51182">
    <property type="entry name" value="RmlC-like cupins"/>
    <property type="match status" value="1"/>
</dbReference>
<accession>A0A0S2FFY0</accession>
<keyword evidence="4" id="KW-0804">Transcription</keyword>
<dbReference type="FunFam" id="1.10.10.60:FF:000132">
    <property type="entry name" value="AraC family transcriptional regulator"/>
    <property type="match status" value="1"/>
</dbReference>
<dbReference type="InterPro" id="IPR018060">
    <property type="entry name" value="HTH_AraC"/>
</dbReference>
<dbReference type="GO" id="GO:0043565">
    <property type="term" value="F:sequence-specific DNA binding"/>
    <property type="evidence" value="ECO:0007669"/>
    <property type="project" value="InterPro"/>
</dbReference>
<name>A0A0S2FFY0_LYSAN</name>
<evidence type="ECO:0000256" key="2">
    <source>
        <dbReference type="ARBA" id="ARBA00023015"/>
    </source>
</evidence>
<dbReference type="GO" id="GO:0003700">
    <property type="term" value="F:DNA-binding transcription factor activity"/>
    <property type="evidence" value="ECO:0007669"/>
    <property type="project" value="InterPro"/>
</dbReference>
<evidence type="ECO:0000256" key="1">
    <source>
        <dbReference type="ARBA" id="ARBA00022491"/>
    </source>
</evidence>
<dbReference type="PRINTS" id="PR00032">
    <property type="entry name" value="HTHARAC"/>
</dbReference>
<dbReference type="KEGG" id="lab:LA76x_4291"/>
<dbReference type="EMBL" id="CP011129">
    <property type="protein sequence ID" value="ALN82402.1"/>
    <property type="molecule type" value="Genomic_DNA"/>
</dbReference>
<dbReference type="InterPro" id="IPR011051">
    <property type="entry name" value="RmlC_Cupin_sf"/>
</dbReference>
<evidence type="ECO:0000313" key="6">
    <source>
        <dbReference type="EMBL" id="ALN82402.1"/>
    </source>
</evidence>
<dbReference type="CDD" id="cd06124">
    <property type="entry name" value="cupin_NimR-like_N"/>
    <property type="match status" value="1"/>
</dbReference>
<keyword evidence="2" id="KW-0805">Transcription regulation</keyword>
<dbReference type="PATRIC" id="fig|84531.8.peg.4292"/>
<dbReference type="Pfam" id="PF12833">
    <property type="entry name" value="HTH_18"/>
    <property type="match status" value="1"/>
</dbReference>
<dbReference type="InterPro" id="IPR020449">
    <property type="entry name" value="Tscrpt_reg_AraC-type_HTH"/>
</dbReference>
<dbReference type="Gene3D" id="1.10.10.60">
    <property type="entry name" value="Homeodomain-like"/>
    <property type="match status" value="1"/>
</dbReference>
<gene>
    <name evidence="6" type="ORF">LA76x_4291</name>
</gene>
<keyword evidence="7" id="KW-1185">Reference proteome</keyword>
<evidence type="ECO:0000256" key="3">
    <source>
        <dbReference type="ARBA" id="ARBA00023125"/>
    </source>
</evidence>
<protein>
    <submittedName>
        <fullName evidence="6">Bacterial regulatory helix-turn-helix, AraC family protein</fullName>
    </submittedName>
</protein>
<keyword evidence="1" id="KW-0678">Repressor</keyword>
<dbReference type="PANTHER" id="PTHR11019">
    <property type="entry name" value="HTH-TYPE TRANSCRIPTIONAL REGULATOR NIMR"/>
    <property type="match status" value="1"/>
</dbReference>
<dbReference type="PROSITE" id="PS00041">
    <property type="entry name" value="HTH_ARAC_FAMILY_1"/>
    <property type="match status" value="1"/>
</dbReference>
<reference evidence="6 7" key="1">
    <citation type="journal article" date="2015" name="BMC Genomics">
        <title>Comparative genomics and metabolic profiling of the genus Lysobacter.</title>
        <authorList>
            <person name="de Bruijn I."/>
            <person name="Cheng X."/>
            <person name="de Jager V."/>
            <person name="Exposito R.G."/>
            <person name="Watrous J."/>
            <person name="Patel N."/>
            <person name="Postma J."/>
            <person name="Dorrestein P.C."/>
            <person name="Kobayashi D."/>
            <person name="Raaijmakers J.M."/>
        </authorList>
    </citation>
    <scope>NUCLEOTIDE SEQUENCE [LARGE SCALE GENOMIC DNA]</scope>
    <source>
        <strain evidence="6 7">76</strain>
    </source>
</reference>
<keyword evidence="3" id="KW-0238">DNA-binding</keyword>
<sequence>MPFGLRTRIGIAIRPYPRIGEKRTDRSFADEDAVDAGVVEMVGQQVFGSHGAAPFGMRRPCWVRRRRSATLPRPFDSAFQPMSDPLLAALRADSADGPVVIAVTMTSAGVRDTAAHRHARGQLFGAHRGLLTVGTAQGRWVVPATEAVWVPPQAEHSLRSHGVAFSGWSVYVAGSACAALPARACALRVSGLLREAAARAAQWPDAAPLDPAQTRLAQVLLDEIAPAGPALGGFALSGLADPAQRPIGLPMPSDPRLLRVAQALADDPADPRSLADWAEFAHLSERSLSRRFAAQTGQSLLQWRQRARLMRALERLAAGDAVTAIALDLGYDSVSAFIAMFRRNLGATPAAYQKRLGT</sequence>
<evidence type="ECO:0000256" key="4">
    <source>
        <dbReference type="ARBA" id="ARBA00023163"/>
    </source>
</evidence>
<dbReference type="InterPro" id="IPR018062">
    <property type="entry name" value="HTH_AraC-typ_CS"/>
</dbReference>
<evidence type="ECO:0000313" key="7">
    <source>
        <dbReference type="Proteomes" id="UP000060787"/>
    </source>
</evidence>
<dbReference type="PANTHER" id="PTHR11019:SF159">
    <property type="entry name" value="TRANSCRIPTIONAL REGULATOR-RELATED"/>
    <property type="match status" value="1"/>
</dbReference>
<dbReference type="STRING" id="84531.LA76x_4291"/>
<dbReference type="Proteomes" id="UP000060787">
    <property type="component" value="Chromosome"/>
</dbReference>
<evidence type="ECO:0000259" key="5">
    <source>
        <dbReference type="PROSITE" id="PS01124"/>
    </source>
</evidence>
<dbReference type="InterPro" id="IPR009057">
    <property type="entry name" value="Homeodomain-like_sf"/>
</dbReference>
<feature type="domain" description="HTH araC/xylS-type" evidence="5">
    <location>
        <begin position="258"/>
        <end position="355"/>
    </location>
</feature>
<dbReference type="SMART" id="SM00342">
    <property type="entry name" value="HTH_ARAC"/>
    <property type="match status" value="1"/>
</dbReference>
<proteinExistence type="predicted"/>
<dbReference type="SUPFAM" id="SSF46689">
    <property type="entry name" value="Homeodomain-like"/>
    <property type="match status" value="1"/>
</dbReference>
<dbReference type="PROSITE" id="PS01124">
    <property type="entry name" value="HTH_ARAC_FAMILY_2"/>
    <property type="match status" value="1"/>
</dbReference>